<evidence type="ECO:0000256" key="2">
    <source>
        <dbReference type="ARBA" id="ARBA00022679"/>
    </source>
</evidence>
<keyword evidence="3" id="KW-0949">S-adenosyl-L-methionine</keyword>
<reference evidence="11 12" key="1">
    <citation type="journal article" date="2020" name="bioRxiv">
        <title>Sequence and annotation of 42 cannabis genomes reveals extensive copy number variation in cannabinoid synthesis and pathogen resistance genes.</title>
        <authorList>
            <person name="Mckernan K.J."/>
            <person name="Helbert Y."/>
            <person name="Kane L.T."/>
            <person name="Ebling H."/>
            <person name="Zhang L."/>
            <person name="Liu B."/>
            <person name="Eaton Z."/>
            <person name="Mclaughlin S."/>
            <person name="Kingan S."/>
            <person name="Baybayan P."/>
            <person name="Concepcion G."/>
            <person name="Jordan M."/>
            <person name="Riva A."/>
            <person name="Barbazuk W."/>
            <person name="Harkins T."/>
        </authorList>
    </citation>
    <scope>NUCLEOTIDE SEQUENCE [LARGE SCALE GENOMIC DNA]</scope>
    <source>
        <strain evidence="12">cv. Jamaican Lion 4</strain>
        <tissue evidence="11">Leaf</tissue>
    </source>
</reference>
<dbReference type="Gene3D" id="3.30.40.10">
    <property type="entry name" value="Zinc/RING finger domain, C3HC4 (zinc finger)"/>
    <property type="match status" value="2"/>
</dbReference>
<organism evidence="11 12">
    <name type="scientific">Cannabis sativa</name>
    <name type="common">Hemp</name>
    <name type="synonym">Marijuana</name>
    <dbReference type="NCBI Taxonomy" id="3483"/>
    <lineage>
        <taxon>Eukaryota</taxon>
        <taxon>Viridiplantae</taxon>
        <taxon>Streptophyta</taxon>
        <taxon>Embryophyta</taxon>
        <taxon>Tracheophyta</taxon>
        <taxon>Spermatophyta</taxon>
        <taxon>Magnoliopsida</taxon>
        <taxon>eudicotyledons</taxon>
        <taxon>Gunneridae</taxon>
        <taxon>Pentapetalae</taxon>
        <taxon>rosids</taxon>
        <taxon>fabids</taxon>
        <taxon>Rosales</taxon>
        <taxon>Cannabaceae</taxon>
        <taxon>Cannabis</taxon>
    </lineage>
</organism>
<dbReference type="InterPro" id="IPR036388">
    <property type="entry name" value="WH-like_DNA-bd_sf"/>
</dbReference>
<feature type="domain" description="UvrD-like helicase ATP-binding" evidence="10">
    <location>
        <begin position="5063"/>
        <end position="5461"/>
    </location>
</feature>
<feature type="compositionally biased region" description="Basic and acidic residues" evidence="9">
    <location>
        <begin position="2186"/>
        <end position="2209"/>
    </location>
</feature>
<dbReference type="SUPFAM" id="SSF46785">
    <property type="entry name" value="Winged helix' DNA-binding domain"/>
    <property type="match status" value="1"/>
</dbReference>
<dbReference type="SUPFAM" id="SSF48452">
    <property type="entry name" value="TPR-like"/>
    <property type="match status" value="2"/>
</dbReference>
<feature type="compositionally biased region" description="Low complexity" evidence="9">
    <location>
        <begin position="7003"/>
        <end position="7012"/>
    </location>
</feature>
<dbReference type="Gene3D" id="3.40.50.300">
    <property type="entry name" value="P-loop containing nucleotide triphosphate hydrolases"/>
    <property type="match status" value="9"/>
</dbReference>
<dbReference type="SUPFAM" id="SSF57850">
    <property type="entry name" value="RING/U-box"/>
    <property type="match status" value="1"/>
</dbReference>
<dbReference type="Gene3D" id="3.40.50.150">
    <property type="entry name" value="Vaccinia Virus protein VP39"/>
    <property type="match status" value="1"/>
</dbReference>
<dbReference type="CDD" id="cd18808">
    <property type="entry name" value="SF1_C_Upf1"/>
    <property type="match status" value="1"/>
</dbReference>
<evidence type="ECO:0000256" key="4">
    <source>
        <dbReference type="ARBA" id="ARBA00022741"/>
    </source>
</evidence>
<dbReference type="Gene3D" id="1.10.10.10">
    <property type="entry name" value="Winged helix-like DNA-binding domain superfamily/Winged helix DNA-binding domain"/>
    <property type="match status" value="1"/>
</dbReference>
<evidence type="ECO:0000256" key="6">
    <source>
        <dbReference type="ARBA" id="ARBA00022806"/>
    </source>
</evidence>
<dbReference type="GO" id="GO:0008757">
    <property type="term" value="F:S-adenosylmethionine-dependent methyltransferase activity"/>
    <property type="evidence" value="ECO:0007669"/>
    <property type="project" value="UniProtKB-ARBA"/>
</dbReference>
<dbReference type="InterPro" id="IPR014016">
    <property type="entry name" value="UvrD-like_ATP-bd"/>
</dbReference>
<dbReference type="PANTHER" id="PTHR21529:SF4">
    <property type="entry name" value="TPR AND ANKYRIN REPEAT-CONTAINING PROTEIN 1"/>
    <property type="match status" value="1"/>
</dbReference>
<dbReference type="PROSITE" id="PS51198">
    <property type="entry name" value="UVRD_HELICASE_ATP_BIND"/>
    <property type="match status" value="3"/>
</dbReference>
<dbReference type="InterPro" id="IPR013083">
    <property type="entry name" value="Znf_RING/FYVE/PHD"/>
</dbReference>
<dbReference type="PROSITE" id="PS51683">
    <property type="entry name" value="SAM_OMT_II"/>
    <property type="match status" value="1"/>
</dbReference>
<gene>
    <name evidence="11" type="ORF">G4B88_030321</name>
</gene>
<feature type="binding site" evidence="8">
    <location>
        <begin position="5084"/>
        <end position="5091"/>
    </location>
    <ligand>
        <name>ATP</name>
        <dbReference type="ChEBI" id="CHEBI:30616"/>
    </ligand>
</feature>
<feature type="binding site" evidence="8">
    <location>
        <begin position="692"/>
        <end position="699"/>
    </location>
    <ligand>
        <name>ATP</name>
        <dbReference type="ChEBI" id="CHEBI:30616"/>
    </ligand>
</feature>
<dbReference type="GO" id="GO:0009717">
    <property type="term" value="P:isoflavonoid biosynthetic process"/>
    <property type="evidence" value="ECO:0007669"/>
    <property type="project" value="UniProtKB-ARBA"/>
</dbReference>
<dbReference type="InterPro" id="IPR015410">
    <property type="entry name" value="DUF1985"/>
</dbReference>
<dbReference type="InterPro" id="IPR001841">
    <property type="entry name" value="Znf_RING"/>
</dbReference>
<dbReference type="SUPFAM" id="SSF52540">
    <property type="entry name" value="P-loop containing nucleoside triphosphate hydrolases"/>
    <property type="match status" value="5"/>
</dbReference>
<keyword evidence="4 8" id="KW-0547">Nucleotide-binding</keyword>
<dbReference type="FunFam" id="1.10.10.10:FF:000213">
    <property type="entry name" value="Coniferyl alcohol 9-O-methyltransferase"/>
    <property type="match status" value="1"/>
</dbReference>
<feature type="region of interest" description="Disordered" evidence="9">
    <location>
        <begin position="2309"/>
        <end position="2328"/>
    </location>
</feature>
<evidence type="ECO:0000256" key="7">
    <source>
        <dbReference type="ARBA" id="ARBA00022840"/>
    </source>
</evidence>
<protein>
    <recommendedName>
        <fullName evidence="10">UvrD-like helicase ATP-binding domain-containing protein</fullName>
    </recommendedName>
</protein>
<dbReference type="GO" id="GO:0032259">
    <property type="term" value="P:methylation"/>
    <property type="evidence" value="ECO:0007669"/>
    <property type="project" value="UniProtKB-KW"/>
</dbReference>
<evidence type="ECO:0000256" key="9">
    <source>
        <dbReference type="SAM" id="MobiDB-lite"/>
    </source>
</evidence>
<name>A0A7J6EBN6_CANSA</name>
<dbReference type="GO" id="GO:0005524">
    <property type="term" value="F:ATP binding"/>
    <property type="evidence" value="ECO:0007669"/>
    <property type="project" value="UniProtKB-UniRule"/>
</dbReference>
<evidence type="ECO:0000259" key="10">
    <source>
        <dbReference type="PROSITE" id="PS51198"/>
    </source>
</evidence>
<dbReference type="Pfam" id="PF08100">
    <property type="entry name" value="Dimerisation"/>
    <property type="match status" value="1"/>
</dbReference>
<dbReference type="InterPro" id="IPR039904">
    <property type="entry name" value="TRANK1"/>
</dbReference>
<dbReference type="GO" id="GO:0004386">
    <property type="term" value="F:helicase activity"/>
    <property type="evidence" value="ECO:0007669"/>
    <property type="project" value="UniProtKB-UniRule"/>
</dbReference>
<keyword evidence="12" id="KW-1185">Reference proteome</keyword>
<keyword evidence="7 8" id="KW-0067">ATP-binding</keyword>
<evidence type="ECO:0000313" key="12">
    <source>
        <dbReference type="Proteomes" id="UP000583929"/>
    </source>
</evidence>
<dbReference type="InterPro" id="IPR047187">
    <property type="entry name" value="SF1_C_Upf1"/>
</dbReference>
<evidence type="ECO:0000256" key="3">
    <source>
        <dbReference type="ARBA" id="ARBA00022691"/>
    </source>
</evidence>
<keyword evidence="1" id="KW-0489">Methyltransferase</keyword>
<feature type="binding site" evidence="8">
    <location>
        <begin position="2526"/>
        <end position="2533"/>
    </location>
    <ligand>
        <name>ATP</name>
        <dbReference type="ChEBI" id="CHEBI:30616"/>
    </ligand>
</feature>
<dbReference type="GO" id="GO:0046983">
    <property type="term" value="F:protein dimerization activity"/>
    <property type="evidence" value="ECO:0007669"/>
    <property type="project" value="InterPro"/>
</dbReference>
<dbReference type="GO" id="GO:0016787">
    <property type="term" value="F:hydrolase activity"/>
    <property type="evidence" value="ECO:0007669"/>
    <property type="project" value="UniProtKB-UniRule"/>
</dbReference>
<feature type="region of interest" description="Disordered" evidence="9">
    <location>
        <begin position="7196"/>
        <end position="7248"/>
    </location>
</feature>
<dbReference type="Pfam" id="PF17123">
    <property type="entry name" value="zf-RING_11"/>
    <property type="match status" value="1"/>
</dbReference>
<dbReference type="Pfam" id="PF00891">
    <property type="entry name" value="Methyltransf_2"/>
    <property type="match status" value="1"/>
</dbReference>
<feature type="compositionally biased region" description="Low complexity" evidence="9">
    <location>
        <begin position="2214"/>
        <end position="2232"/>
    </location>
</feature>
<dbReference type="GO" id="GO:0005737">
    <property type="term" value="C:cytoplasm"/>
    <property type="evidence" value="ECO:0007669"/>
    <property type="project" value="UniProtKB-ARBA"/>
</dbReference>
<dbReference type="GO" id="GO:0005694">
    <property type="term" value="C:chromosome"/>
    <property type="evidence" value="ECO:0007669"/>
    <property type="project" value="UniProtKB-ARBA"/>
</dbReference>
<dbReference type="PANTHER" id="PTHR21529">
    <property type="entry name" value="MAMMARY TURMOR VIRUS RECEPTOR HOMOLOG 1, 2 MTVR1, 2"/>
    <property type="match status" value="1"/>
</dbReference>
<accession>A0A7J6EBN6</accession>
<sequence length="7437" mass="845769">MGSIHENSTTTQELSQGYVNVYKHMLSYASSMALKCAIELGIPDIIFNKGKGQTITLHELASALQIPPSRTSFLRRVMRVLVHSGIFSNEKQDDDDKEEGEEVYGLTPSSKLLLTNGNNNGVPSVGGYVLAVLEPVTVTAFSLIGNWLKKDSPPSPFHLANDEGLSLYEYWGKNVDGFGDRLDEGMESDSGVLKFVLKDFKSTFEGITSLVDVGGNTGSMCRMLIAEFPHLKCSVFDLPYAVEANSHNSTPNLKFIEGCSDEECMKILKNCREAISKNGGGKSVFDILETDKKVTISKGGERWKDWKNTLTDGIFKFKDAAPHLLEKPPKLYQSIIDEEQWREFVASRLTPEFAARRKKAQQNSAKNIYNHRTKQGGVRIVQEQMEKEAGHQIINFDKCEMMETSDTRKNYSTDHDQLTQTVFSSTDLNDISDENLFKDKMNAEAILDIKKEAGHFCDLLDADRMISRYEKWAKWAKWKVLLSGNFLKSFKKLTILRKKSIFHLILQLSSGWRPKKPYVDSGSKSSMEIMSFEVDSQIVISTVDITKNLNYVQVLKIWDVLPPDDASKLINRLDKIFGKYTDDFVNLCNNKSFEGNLEIPKNWPPSLDFVRFKNLSNNKSESELGSSSNGRSYVENSKVSESLLQMKFYLLCHDVVSYLLSDCDGRKIGLQYVLTDEQMEAILINESSFILGRSGTGKSTVLTMKLFQREKSHLSAMDGYCENSMERNKFLRQLFVTVSPKLCNAIKQHVFDLKRFNGGNNQDEGSLIDIADIDDEETQFKNIPDSFYEIPADCYPLVITFHKFIMMLDGTLSESYFERFLNVEDPFNDQGGISRSVLLQTLIRNKEVNYEKFSALYWPHFNSKLRKKLDPSRVFTEIISHIKSGLLSIEASDGKLSREDYIKMSEGRSSNLSREKRERIYDIYQIYEKKKMENDEFDLADFVNDLHSRLKHERYNGDEMNFVYIDEVQDLTMSQITLFKHICGNVKEGFVFSGDTAQTIARGVDFRFEDIRHLFYKKFLLEPNSENVDRKEKGLISETIHLSQNFRTHAGILKLAQSIIELIYHFFPHSIDPSKPETSLIYGEPPLLLQCGDDENAIIKIFGNNGKTGGGIVGFGAEQVILVRDDNARKEISGYVGKQALLLTILECKGLEFQDVLLYNFFGSSLLKNHWRVIYEYMKEQDFFDTTIPSFPKFSDSKHNILCSELKQLYVAVTRTRQRLWICESSNVAEPIFDYWKKKCLVQSKLLDDSLAQAMQVTSSPEEWRSRGIKLFHEHNYEMATLCFERAGDIYWERLSKAAGLKAMADHMRVSNPEEANSILREAAEIFEAIGKADSAARCFSALGEYEKAGHIYLEKFGESELRKAGECFSLAGCHELAADVYAKGNFFSECLTACSKGKLFEKGLIYIKCWKQIPTNGCCTAERGIEIDRIEQMFLKSCASHYFEIKDKRSMMEFVKEFNSMDSIRNFLNSLCCFDELLLLEEEKGNFMEAANIAKLIGDTLRRVDLLGKAGKFKDSANLILFYVLSNSLWSKGKKGWPLKQFKEKGDLLIKAKTFARNDTVEFYEIVCTEADIIANEHSELITVLNQVIASQRYRSVTGEILSARKILDMHISLRTKYYCEEELVTDVMKHSEDMISKNQVSIESLVYFWNFWKGQIVGVLEYLTCLETQEINEFRYYGEFCLNFLGVWREFNSLNPIFFLLNPEADWARNVATTSISGKLVSIDLHQFVSAAQTYWCSEMLSVGVKVLNRLDSLYKFPPKNCDEIFFKSRTLTLIYEVATFLLDAKNLKLRRHESENLLKYIQSSTEKIVNYIFPDGQIPLNKNMFLLRGTNTTKSMLNQVIAKSVSLRNSSMKGKIERIAMIILGSGKVNKELCQKIISKINHDEMWMAWKSFFGLLGRVRGSRVIFSNHFESEILLLHWFRDALQMIYFTNFKKGKDCVSPSCFLYLLEHLVIWLSSLHGYFLSTKSTFVEWLMLHKEFSIFFRVTNVSDLSELLCDLILELFYNEKYTLDWIRKSPRAVNYSPIVTRLVVLLCLVCVNMSRDTDSLIDVLKKSHITEQLPPSFRIALERVKRSNSRSINVNLIAEALEKIDNPMVIVNLTKCCPFKSCPYAVYVSMISNPSMDEILRTLFPDQVEASKSSVGAAVEASFEGQLVFKDEELSSVCQASIAAAASSSSQNFESENKESNKSKSSKDEELLSPKASEDEALSSKASQATTAPAAAPSSSQNVESKKQGDYTGFSDRLDEGMESDSGVLKFVLKDFKSTFEGITSLVDFGGNTGSMCCSDEKCMKILKNCKEAISKNGGGKMMETSDTRKKDSTDHDQLTQTVFSSTDHNDISDENLFKDKMNAEAILDIKKEAGHFCDLLDADRMISRYEKWAKWAKWKVLLSGNFLKSFKKLTIQRKKSIFHLILQLSSGWRPEKPNLEIPKNWPPSLDFVRFKNFSNNESESELGSSSNGRSYVENSKVSESLLQMKFYLLCHDVVSYLLSDCDGRKIGLQYVLTDEQMDAILINESSFILGRSGTGKSTVLTMKLFQREKSHLSAMDGYCENSMERNKFLRQLFVTVSPKLCNAIKQHVFDLKRFNGGNNQDEGSLIDIADIDDEETQFKNIPDSFYEIPADCYPLVITFHKFIMMLDGTLSESYFERFLNVEDPFNDQGGISRSVLLQTLIRNKEVNYEKFSALYWPHFNSKLRKKLDPSRVFTEIISHIKSGLLSIEASDGKLSREDYIKMSEGRSSNLSREKRERIYDIYQIYEKKKMENDEFDLADFVNDLHSRLKHERYNGDEMNFVYIDEVQDLTMSQITLFKHICGNVKEGFVFSGDTAQTIARGVDFRFEDIRHLFYKKFLLEPNSENVDRKEKGLISETIHLSQNFRTHAGILKLAQSIIELIYHFFPHSIDPSKPETSLIYGEPPLLLQCGDDENAIIKIFGNNGKTGGGIVGFGAEQVILVRDDNARKEISGYVGKQALLLTILECKGLEFQDVLLYNFFGSSLLKNHWRVIYEYMKEQDFFDTTIPSFPKFSDSKHNILCSELKQLYVAVTRTRQRLWICESSNVAEPIFDYWKKKCLVQSKLLDDSLAQAMQVTSSPEEWRSRGIKLFHEHNYEMATLCFERAGDIYWERLSKAAGLKAMADHMRVSNPEEANSILREAAEIFEAIGKADSAARCFSALGEYEKAGRIYLENFGESELGKAGECFSLAGCHELAADVYAKGNFFSECLTALFNSMDSIRNFLNSLCCFDELLLLEEEKGNFMEAANIAKLIGDTLRRVDLLGKAGKFKDSANLILFYVLSNSLWSKGKKGWPLKQFKEKGDLLIKAKTFARNDTVEFYEIVCTEADIIANEHSELITVLNQVIASQRYRSVTGEILSARKILDMHISLRTKYYCEEELVTDVMKHSEDMISKNQVSIESLVYFWNFWKGQIVGVLEYLKCLETQEINEFRYYGEFCLNFLGVWREFNSLNPIFFLLNPEADWARNVATTSVSGKLVSIDLHQFVSAAQTYWCSEMLSVGVKVLNRLDSLYKFPPKNCDEIFFKSRTLTLIYEVATFLLDAKNLKLRRHESENLLKYIQSSTEKIVNYIFPDGQIPLNKNMILLRGTDTTKSMLNQVIAESVSLRNSSMKGKIERIAMIILGSGKVNKELCEKIISKINHNEMWDAWKSFFGFLHDIRGLGLIFSTEFVAEMFLLISLRSALESTYINNWKTGKDSISPSCFLYLLEHLVIGASSIYGYFVSTKSTFVEWLMFHEKLASFHGLDDVPNLAHPFSCKIILELLYNDWIRESPRAVTRLVVLLCLVCVNISRDTDSLIDVLKKSHITEKLPHSFRITLEGVKRNNSQNINVNLIAEALEKINNPMVIVNLWGCCPFESCPNAVYVSMSSNTSMDEILRTLFPDKVKASKSSVGVAVEASSEDQLVSKDEELSSAWQASIAAGAAAAPSSSQNVESKKQGVKTSCEEMMMEGGQTSDCAMTQIVLSWTLEDISNENLYKVLYSHSDSDFYICNIVEKIPESFESVQHYLGSFVYPLLEETRAQLYSSMDMLYRLPYAKVVAFDETKPHGEKVYQVQVDYWRNRFNDKSKEPYKTLPGDIMILVNAKPETFSDLERTGRSWSFLSVSSITENEKIDDSSAIRQTMIADHGPFSNCTTNFKAKSSKEFELDMHMKTSLFVVFLGNLTTNKRVWKTLHMSCNLDLLEYVLSNRSWVKGNCITCPEENCYKFDEKLVKSLSSNMNESQTSAVLACLHMMQCKSRGALELVWGPPGTGKTKANATLLVSLLKMNYRTLVCAPTNVAITEVASRVLKIVAASKPTFFSLGDILLFGDMERLKIGSDIKDIFLEYRVQRIAECLGADGWNHCFPSMINLLERWVSQYCVFLKNELIKAQQKQCCETSIKEVEGTEKFNPFLDYVRQRFVFIVKQLRKYIWILCTHLPQSFILDQNFLNMVTLTELLDRFETLLFGDTVISEEIRQMLSCPEVIADSADSFVNNCSLLSVGRQCLSILRTLLGSLEKLTFPNFRSKEEITEFCFQRASLIFSTASGSFQLHLMKIDPLAVLVIDEAAQLKECESTIPLQLPGIRHAVLFGDECQLPATVTSKISQEASFGRSLFQRLSALNHSRHLLNTQYRMHPSISSFPNANFYHNQILDASNVKRKSYEKRYLPGSMFGSYSFINVVGGREEKDDDGHSLKNMVEVALVIKILQNLYEGWLERKAKLSIGVVSPYSAQVVSIREKVGKKYENVNGFRVKVKTIDGFQGGEEDIIIMSTVIGESYCSIGQSLDFVSKPQIMNVALTRARHCLWILGNERTLANSQSIWEALVIDAKERHCFYNADEDVGLAKAMLEMKKELDQFDDLLNADSMLFRNSKWKVLFSDNFLKSFKKLTPIGKKKSVLNHLLKISSGWRPKKSPSESGSGSSLEIMKFKVDGQILISTVDISKNLNYFQVLKIWDVLPPDHVPKLIKRLDNIFGKYTDDFVNLCNERLFDGNLEIPKEWPSSLDFVRLKDLFNNKSESESIGSSSDAISYVENSKVNESLLLMKFYSLSHGVVNHLLSDRDGREIDLPYEVTDEQMEIILVNESSFILGRSGTGKTTVLTMKLLRREQLHLFAMDEICGVKTDIVGHVPENIMGPNNLVENGKKVLRQLFVTVSPKLCNAVNQHVSDLKRFVCGGNTNLNECSLIDTDDLDDEETQFKNIPNSFYDIPANYYPLVITLHKFLMMLDGTLSKSYFERFLNVEDLSYDQGRNSRSVLLQTLIRNKEVNYEKFSVLYWHHFDSKLTKKLDPSRVFTEIISHIKGGLMSIEASDGKLSREDYLKMSEGHSSNLSREKRERIYDIFQIYERKKMESGEFDLADFVNDLHSRLKHEGYNADEMNFVYIDEVQDLTMSQITLFKHICGNVEEGFVFSGDTAQTIARGVDFRFEDIRHLFYKKFVLEQKSEDGERKEKGLISDIFQLSQNFRTHAGILKLSQSIIELIYHFFPHSIDPLKPETSLIYGESPLLLHCVDDENAIIKIFGNSGETSRSIAGFGAEQVILVRDDNARKEIAGYVGKKALLLTVLECKGLEFQDVLLYNFFGSSPLKNQWRVIYEYMKERDLFDKTIPNFPKFSESKHNILCSELKHLYVAVTRTRQRLWICESSEIAEPIFDYWRKKCLVQSKPLDDSFAQTMQVTSSPEEWRSRGIKLFQEHNYEMATMCFERAGDAYWEGLSKAAGLKAAACRLRISNPKEANSILGEAAKIFEAIGKADSAARCLSDLGEYENAGRLYLEKCGESELQKAGECFSLAGRHELAANAYARGNFFSECLTACSNGRLFEVGLNYIKFWKQHTTNECSIAGRSEEIDRIEQMFLEKCAFHYFQINDKRSIMEFVKEFNSMDSIRNFLTSLCCLDELLLLEEENKNFMEAANIAKLIGDTLRSVDLLGKAGKFKDSAKLILFYVLAKSLWSPGSKGWPLKKFKERGDLLRKAKTFARNDTESFYEIVCNEADIICNEQRDLVTLMSQRATSQRQKSVSGEILTARIILDMHLSSKSIKYYWEEELVANSAKFVEVISKNQVSIESLIFFWNYWTNKIASVFEYLTCLQTQKAYKFRDYGEFCLNYLGVWREFNNSNPTFIFLYPEAEWSKNVAKTLNSGKFTSADLHEFVCAAQRYWSSEMLSVGVMVLDRLLALYDFPIDNIFYKSRVLTQIYEVATFLLEAKFLKLRHHESEILLKYIKFSTENIVGYIFPEWPKPLSKNMIILRGLNTTKSMLNRVIAESDILSNNPTHGEVGRIAMIILGSGKVNKELCQKIITKLNCHEMWKPWKAFFEVISDFLDDPSAIGLVGVCPFERFQEALESTYNTNWRTVDYISPNCFLYLVEYLLIWLSTANGYFLSPKSMFVEFLLTYEKYFTQKEPHEVVHEPIVAFLWHVVQGLLNNKMETLQWIGKFTTKVTEHYSALVTRLVVLTCLIYVNFGWNTSLLVNVMKKSDITEQLPPPFCAALKRVRKNNSRTIKVNLIAEAFKKIDNPMLIVNLMECCPFKSCPDAAYISVSLSSSKKEILATLFPDKVEASKSYVGVEAVMEACSEGELPSSKACQSSIAAAAPSTSQNSEIKNKGSNKFKASKDEVMFSPKASEDEGLSLSKVCQVATEAAPSSSQNVESKKQRDEDIIVCCFPGEFDHQQKGLDWKALHMSCNLDICNMNESQTSAVLACLISYETLMKSDVTETIVYVQDMLAAIYLPSLSYIADRIIDCCKNMINNNDYDHNLNEEVGVNISVEVLVYELPQLDDDDDDDDDFDMNDVPICFVAASEESIEKLEKVWVKDNPIFCSICLEDVSVGLEAAKLPCTHAYHEGCVVEWLQFILAPHSSSMEVEDEESLFDDDAGNSTAFLENIGWISYETLMKSDDVSVGLEAAKLPCTHAYHEECVVEWLQVSGKEMMMEGGETSDTRMQDLDSADDGFTQTVFSWTLEDISNENLYKVLYSHSVTVYVDCRLMVKTRSSTSLSASSKAMNLKNKSKETMSEGSDSGESDLSSKRKRNNVGSKKGKFADRLLKKMKQVVEEDDVEYDSDDLEIGVPDSTSKNGKEMWFKFGCENFRFSLAEFAVITGLLCNGDNDMKKYAKRENAFVDKYFFEQQVTHGAVEQRFMFSGFKSDEYAVKMAILYLLTNGLICSPAVKKVFDELMNIVGLGEYDKRSGGDEVGAKEVKCGGNVGASSGGVSAGESAVKEGKEVVGGGVNEKSLRIEDEDGAGSSSTTEDENGNDNSYNSTTNFKAKCEVKLVKSLSSNMNESQTSAVLACRHMMHCKSRDAFELIWGLPGTGKTKANATLLVSLLKMNYRTLLCAPTNVAITEVASQVLKIVTESKSMFCSLGDILLFGNMEELKVGSDIKDVFLEYRVQRLVECLDEDIIVCCFPGEFDHQQKGLDWKALHMSCNLDICNMNESQTSAVLACLVFT</sequence>
<dbReference type="Pfam" id="PF00580">
    <property type="entry name" value="UvrD-helicase"/>
    <property type="match status" value="3"/>
</dbReference>
<feature type="region of interest" description="Disordered" evidence="9">
    <location>
        <begin position="2180"/>
        <end position="2250"/>
    </location>
</feature>
<feature type="domain" description="UvrD-like helicase ATP-binding" evidence="10">
    <location>
        <begin position="2505"/>
        <end position="2883"/>
    </location>
</feature>
<dbReference type="InterPro" id="IPR036390">
    <property type="entry name" value="WH_DNA-bd_sf"/>
</dbReference>
<dbReference type="FunFam" id="3.40.50.300:FF:000326">
    <property type="entry name" value="P-loop containing nucleoside triphosphate hydrolase"/>
    <property type="match status" value="1"/>
</dbReference>
<feature type="domain" description="UvrD-like helicase ATP-binding" evidence="10">
    <location>
        <begin position="671"/>
        <end position="1049"/>
    </location>
</feature>
<evidence type="ECO:0000256" key="5">
    <source>
        <dbReference type="ARBA" id="ARBA00022801"/>
    </source>
</evidence>
<keyword evidence="5 8" id="KW-0378">Hydrolase</keyword>
<dbReference type="InterPro" id="IPR011990">
    <property type="entry name" value="TPR-like_helical_dom_sf"/>
</dbReference>
<dbReference type="InterPro" id="IPR012967">
    <property type="entry name" value="COMT_dimerisation"/>
</dbReference>
<evidence type="ECO:0000313" key="11">
    <source>
        <dbReference type="EMBL" id="KAF4355721.1"/>
    </source>
</evidence>
<dbReference type="InterPro" id="IPR029063">
    <property type="entry name" value="SAM-dependent_MTases_sf"/>
</dbReference>
<dbReference type="Pfam" id="PF09331">
    <property type="entry name" value="DUF1985"/>
    <property type="match status" value="1"/>
</dbReference>
<dbReference type="EMBL" id="JAATIQ010000444">
    <property type="protein sequence ID" value="KAF4355721.1"/>
    <property type="molecule type" value="Genomic_DNA"/>
</dbReference>
<dbReference type="Pfam" id="PF13087">
    <property type="entry name" value="AAA_12"/>
    <property type="match status" value="1"/>
</dbReference>
<evidence type="ECO:0000256" key="1">
    <source>
        <dbReference type="ARBA" id="ARBA00022603"/>
    </source>
</evidence>
<dbReference type="SUPFAM" id="SSF53335">
    <property type="entry name" value="S-adenosyl-L-methionine-dependent methyltransferases"/>
    <property type="match status" value="1"/>
</dbReference>
<dbReference type="InterPro" id="IPR041677">
    <property type="entry name" value="DNA2/NAM7_AAA_11"/>
</dbReference>
<dbReference type="Pfam" id="PF13086">
    <property type="entry name" value="AAA_11"/>
    <property type="match status" value="2"/>
</dbReference>
<proteinExistence type="predicted"/>
<keyword evidence="2" id="KW-0808">Transferase</keyword>
<evidence type="ECO:0000256" key="8">
    <source>
        <dbReference type="PROSITE-ProRule" id="PRU00560"/>
    </source>
</evidence>
<dbReference type="InterPro" id="IPR041679">
    <property type="entry name" value="DNA2/NAM7-like_C"/>
</dbReference>
<dbReference type="GO" id="GO:0008171">
    <property type="term" value="F:O-methyltransferase activity"/>
    <property type="evidence" value="ECO:0007669"/>
    <property type="project" value="InterPro"/>
</dbReference>
<keyword evidence="6 8" id="KW-0347">Helicase</keyword>
<dbReference type="InterPro" id="IPR027417">
    <property type="entry name" value="P-loop_NTPase"/>
</dbReference>
<dbReference type="InterPro" id="IPR001077">
    <property type="entry name" value="COMT_C"/>
</dbReference>
<dbReference type="Pfam" id="PF20073">
    <property type="entry name" value="DUF6469"/>
    <property type="match status" value="1"/>
</dbReference>
<feature type="region of interest" description="Disordered" evidence="9">
    <location>
        <begin position="6988"/>
        <end position="7024"/>
    </location>
</feature>
<dbReference type="InterPro" id="IPR016461">
    <property type="entry name" value="COMT-like"/>
</dbReference>
<dbReference type="InterPro" id="IPR045529">
    <property type="entry name" value="DUF6469"/>
</dbReference>
<dbReference type="Proteomes" id="UP000583929">
    <property type="component" value="Unassembled WGS sequence"/>
</dbReference>
<feature type="compositionally biased region" description="Basic and acidic residues" evidence="9">
    <location>
        <begin position="2315"/>
        <end position="2328"/>
    </location>
</feature>
<comment type="caution">
    <text evidence="11">The sequence shown here is derived from an EMBL/GenBank/DDBJ whole genome shotgun (WGS) entry which is preliminary data.</text>
</comment>